<dbReference type="PROSITE" id="PS00138">
    <property type="entry name" value="SUBTILASE_SER"/>
    <property type="match status" value="1"/>
</dbReference>
<keyword evidence="3 6" id="KW-0378">Hydrolase</keyword>
<protein>
    <recommendedName>
        <fullName evidence="8">Peptidase S8/S53 domain-containing protein</fullName>
    </recommendedName>
</protein>
<evidence type="ECO:0000256" key="3">
    <source>
        <dbReference type="ARBA" id="ARBA00022801"/>
    </source>
</evidence>
<evidence type="ECO:0000256" key="5">
    <source>
        <dbReference type="PIRSR" id="PIRSR615500-1"/>
    </source>
</evidence>
<sequence>MKTKEIINQAKPNRYVVLLGNDSQSSVNKVQKELNIKLTSSQELSSEVRAHDIMSSGNGIIFKNLGIAVVDNIEKAQLSKALVTAQNPIVYFEKEIEFRPVDEFQQLQELKNTAAQLQQQLEKLELFLKQKPNEPISDWANATWGINAIGLESSHFTGKGVDICILDTGFYANHPDFNGRNIIGKSFIQGESWDNDGNGHGTHCTGTAAGNISKVDGTRYGVANEANIVIGKVLSDMGSGSTSGIVDAIDWAIEKKYKVISMSLGSPVGIGQEPSPIFEHIGRKALEQNSLLIAAAGNDSNRPNLPRPVSSPANAESIMAIAAIDKHLKVANFSNGGINVSNGGRIDVSAPGVDILSSYSENAPNGKLYARLNGTSMATPHIAGIAALYWEAYPNLTAAELWLKIEKRAFQLQNQLARDVGQGLGNATVN</sequence>
<feature type="active site" description="Charge relay system" evidence="5 6">
    <location>
        <position position="167"/>
    </location>
</feature>
<evidence type="ECO:0000256" key="1">
    <source>
        <dbReference type="ARBA" id="ARBA00011073"/>
    </source>
</evidence>
<dbReference type="InterPro" id="IPR015500">
    <property type="entry name" value="Peptidase_S8_subtilisin-rel"/>
</dbReference>
<dbReference type="Gene3D" id="3.40.50.200">
    <property type="entry name" value="Peptidase S8/S53 domain"/>
    <property type="match status" value="1"/>
</dbReference>
<dbReference type="InterPro" id="IPR036852">
    <property type="entry name" value="Peptidase_S8/S53_dom_sf"/>
</dbReference>
<dbReference type="InterPro" id="IPR000209">
    <property type="entry name" value="Peptidase_S8/S53_dom"/>
</dbReference>
<feature type="domain" description="Peptidase S8/S53" evidence="8">
    <location>
        <begin position="158"/>
        <end position="409"/>
    </location>
</feature>
<feature type="active site" description="Charge relay system" evidence="5 6">
    <location>
        <position position="200"/>
    </location>
</feature>
<dbReference type="InterPro" id="IPR023828">
    <property type="entry name" value="Peptidase_S8_Ser-AS"/>
</dbReference>
<dbReference type="KEGG" id="lul:LPB138_00075"/>
<evidence type="ECO:0000256" key="7">
    <source>
        <dbReference type="RuleBase" id="RU003355"/>
    </source>
</evidence>
<gene>
    <name evidence="9" type="ORF">LPB138_00075</name>
</gene>
<organism evidence="9 10">
    <name type="scientific">Urechidicola croceus</name>
    <dbReference type="NCBI Taxonomy" id="1850246"/>
    <lineage>
        <taxon>Bacteria</taxon>
        <taxon>Pseudomonadati</taxon>
        <taxon>Bacteroidota</taxon>
        <taxon>Flavobacteriia</taxon>
        <taxon>Flavobacteriales</taxon>
        <taxon>Flavobacteriaceae</taxon>
        <taxon>Urechidicola</taxon>
    </lineage>
</organism>
<dbReference type="OrthoDB" id="9798386at2"/>
<comment type="similarity">
    <text evidence="1 6 7">Belongs to the peptidase S8 family.</text>
</comment>
<dbReference type="PROSITE" id="PS51892">
    <property type="entry name" value="SUBTILASE"/>
    <property type="match status" value="1"/>
</dbReference>
<dbReference type="RefSeq" id="WP_070235309.1">
    <property type="nucleotide sequence ID" value="NZ_CP017478.1"/>
</dbReference>
<dbReference type="PROSITE" id="PS00136">
    <property type="entry name" value="SUBTILASE_ASP"/>
    <property type="match status" value="1"/>
</dbReference>
<dbReference type="PRINTS" id="PR00723">
    <property type="entry name" value="SUBTILISIN"/>
</dbReference>
<dbReference type="InterPro" id="IPR022398">
    <property type="entry name" value="Peptidase_S8_His-AS"/>
</dbReference>
<name>A0A1D8P3M0_9FLAO</name>
<feature type="active site" description="Charge relay system" evidence="5 6">
    <location>
        <position position="376"/>
    </location>
</feature>
<dbReference type="Proteomes" id="UP000176050">
    <property type="component" value="Chromosome"/>
</dbReference>
<accession>A0A1D8P3M0</accession>
<keyword evidence="4 6" id="KW-0720">Serine protease</keyword>
<keyword evidence="10" id="KW-1185">Reference proteome</keyword>
<dbReference type="PANTHER" id="PTHR43806">
    <property type="entry name" value="PEPTIDASE S8"/>
    <property type="match status" value="1"/>
</dbReference>
<evidence type="ECO:0000259" key="8">
    <source>
        <dbReference type="Pfam" id="PF00082"/>
    </source>
</evidence>
<evidence type="ECO:0000256" key="6">
    <source>
        <dbReference type="PROSITE-ProRule" id="PRU01240"/>
    </source>
</evidence>
<evidence type="ECO:0000313" key="10">
    <source>
        <dbReference type="Proteomes" id="UP000176050"/>
    </source>
</evidence>
<proteinExistence type="inferred from homology"/>
<dbReference type="Pfam" id="PF00082">
    <property type="entry name" value="Peptidase_S8"/>
    <property type="match status" value="1"/>
</dbReference>
<dbReference type="InterPro" id="IPR050131">
    <property type="entry name" value="Peptidase_S8_subtilisin-like"/>
</dbReference>
<dbReference type="GO" id="GO:0004252">
    <property type="term" value="F:serine-type endopeptidase activity"/>
    <property type="evidence" value="ECO:0007669"/>
    <property type="project" value="UniProtKB-UniRule"/>
</dbReference>
<dbReference type="EMBL" id="CP017478">
    <property type="protein sequence ID" value="AOW19179.1"/>
    <property type="molecule type" value="Genomic_DNA"/>
</dbReference>
<dbReference type="PROSITE" id="PS00137">
    <property type="entry name" value="SUBTILASE_HIS"/>
    <property type="match status" value="1"/>
</dbReference>
<evidence type="ECO:0000313" key="9">
    <source>
        <dbReference type="EMBL" id="AOW19179.1"/>
    </source>
</evidence>
<dbReference type="AlphaFoldDB" id="A0A1D8P3M0"/>
<dbReference type="SUPFAM" id="SSF52743">
    <property type="entry name" value="Subtilisin-like"/>
    <property type="match status" value="1"/>
</dbReference>
<evidence type="ECO:0000256" key="4">
    <source>
        <dbReference type="ARBA" id="ARBA00022825"/>
    </source>
</evidence>
<dbReference type="STRING" id="1850246.LPB138_00075"/>
<evidence type="ECO:0000256" key="2">
    <source>
        <dbReference type="ARBA" id="ARBA00022670"/>
    </source>
</evidence>
<dbReference type="GO" id="GO:0006508">
    <property type="term" value="P:proteolysis"/>
    <property type="evidence" value="ECO:0007669"/>
    <property type="project" value="UniProtKB-KW"/>
</dbReference>
<dbReference type="PANTHER" id="PTHR43806:SF11">
    <property type="entry name" value="CEREVISIN-RELATED"/>
    <property type="match status" value="1"/>
</dbReference>
<keyword evidence="2 6" id="KW-0645">Protease</keyword>
<dbReference type="InterPro" id="IPR023827">
    <property type="entry name" value="Peptidase_S8_Asp-AS"/>
</dbReference>
<reference evidence="9 10" key="1">
    <citation type="submission" date="2016-10" db="EMBL/GenBank/DDBJ databases">
        <title>Lutibacter sp. LPB0138, isolated from marine gastropod.</title>
        <authorList>
            <person name="Kim E."/>
            <person name="Yi H."/>
        </authorList>
    </citation>
    <scope>NUCLEOTIDE SEQUENCE [LARGE SCALE GENOMIC DNA]</scope>
    <source>
        <strain evidence="9 10">LPB0138</strain>
    </source>
</reference>